<organism evidence="6 7">
    <name type="scientific">Equus przewalskii</name>
    <name type="common">Przewalski's horse</name>
    <name type="synonym">Equus caballus przewalskii</name>
    <dbReference type="NCBI Taxonomy" id="9798"/>
    <lineage>
        <taxon>Eukaryota</taxon>
        <taxon>Metazoa</taxon>
        <taxon>Chordata</taxon>
        <taxon>Craniata</taxon>
        <taxon>Vertebrata</taxon>
        <taxon>Euteleostomi</taxon>
        <taxon>Mammalia</taxon>
        <taxon>Eutheria</taxon>
        <taxon>Laurasiatheria</taxon>
        <taxon>Perissodactyla</taxon>
        <taxon>Equidae</taxon>
        <taxon>Equus</taxon>
    </lineage>
</organism>
<dbReference type="InterPro" id="IPR031549">
    <property type="entry name" value="ASH"/>
</dbReference>
<dbReference type="PANTHER" id="PTHR22590:SF4">
    <property type="entry name" value="ABNORMAL SPINDLE-LIKE MICROCEPHALY-ASSOCIATED PROTEIN"/>
    <property type="match status" value="1"/>
</dbReference>
<sequence>MATRRGGRRCWRVSPPEPRPPAGLRDPAAQEEAAAPPVLSLSHFCRSPFLCFGDVRLGASRTLPLALDNPNEEVAEVQVAHFPAAERGFSVSLRSWVLQVGRGRESGARILPRRLNRPS</sequence>
<evidence type="ECO:0000256" key="1">
    <source>
        <dbReference type="ARBA" id="ARBA00004496"/>
    </source>
</evidence>
<proteinExistence type="predicted"/>
<evidence type="ECO:0000256" key="3">
    <source>
        <dbReference type="ARBA" id="ARBA00022737"/>
    </source>
</evidence>
<protein>
    <submittedName>
        <fullName evidence="7">Abnormal spindle-like microcephaly-associated protein homolog</fullName>
    </submittedName>
</protein>
<accession>A0ABM2EDH6</accession>
<dbReference type="PANTHER" id="PTHR22590">
    <property type="entry name" value="MYOSIN MOTOR DOMAIN-CONTAINING PROTEIN"/>
    <property type="match status" value="1"/>
</dbReference>
<reference evidence="7" key="1">
    <citation type="submission" date="2025-08" db="UniProtKB">
        <authorList>
            <consortium name="RefSeq"/>
        </authorList>
    </citation>
    <scope>IDENTIFICATION</scope>
    <source>
        <tissue evidence="7">Blood</tissue>
    </source>
</reference>
<dbReference type="InterPro" id="IPR052318">
    <property type="entry name" value="CellDiv_DevSignal_Domain"/>
</dbReference>
<feature type="region of interest" description="Disordered" evidence="4">
    <location>
        <begin position="1"/>
        <end position="32"/>
    </location>
</feature>
<keyword evidence="3" id="KW-0677">Repeat</keyword>
<evidence type="ECO:0000256" key="2">
    <source>
        <dbReference type="ARBA" id="ARBA00022490"/>
    </source>
</evidence>
<evidence type="ECO:0000259" key="5">
    <source>
        <dbReference type="Pfam" id="PF15780"/>
    </source>
</evidence>
<keyword evidence="6" id="KW-1185">Reference proteome</keyword>
<comment type="subcellular location">
    <subcellularLocation>
        <location evidence="1">Cytoplasm</location>
    </subcellularLocation>
</comment>
<dbReference type="RefSeq" id="XP_008507406.2">
    <property type="nucleotide sequence ID" value="XM_008509184.2"/>
</dbReference>
<evidence type="ECO:0000256" key="4">
    <source>
        <dbReference type="SAM" id="MobiDB-lite"/>
    </source>
</evidence>
<keyword evidence="2" id="KW-0963">Cytoplasm</keyword>
<gene>
    <name evidence="7" type="primary">LOC103542246</name>
</gene>
<name>A0ABM2EDH6_EQUPR</name>
<feature type="domain" description="Abnormal spindle-like microcephaly-associated protein ASH" evidence="5">
    <location>
        <begin position="37"/>
        <end position="100"/>
    </location>
</feature>
<evidence type="ECO:0000313" key="7">
    <source>
        <dbReference type="RefSeq" id="XP_008507406.2"/>
    </source>
</evidence>
<dbReference type="GeneID" id="103542246"/>
<evidence type="ECO:0000313" key="6">
    <source>
        <dbReference type="Proteomes" id="UP001652662"/>
    </source>
</evidence>
<dbReference type="Pfam" id="PF15780">
    <property type="entry name" value="ASH"/>
    <property type="match status" value="1"/>
</dbReference>
<dbReference type="Proteomes" id="UP001652662">
    <property type="component" value="Chromosome 31"/>
</dbReference>
<feature type="compositionally biased region" description="Basic residues" evidence="4">
    <location>
        <begin position="1"/>
        <end position="11"/>
    </location>
</feature>